<evidence type="ECO:0000259" key="13">
    <source>
        <dbReference type="PROSITE" id="PS51846"/>
    </source>
</evidence>
<dbReference type="PANTHER" id="PTHR22777:SF32">
    <property type="entry name" value="UPF0053 INNER MEMBRANE PROTEIN YFJD"/>
    <property type="match status" value="1"/>
</dbReference>
<sequence length="422" mass="47210">MQFSLTTLSLVLVVLILISAFFSGSEIGMMSLNRYRLRYLVKKNNKQAIRVNQMLTRPDRLLSVILIGNTFANIVASMVATLIGQRLYGDAGVVIATILLTFIILVFSEMAPKTLAALHPQQIAFAASLPLKLLQTLLAPIVQIISSITTLILRLLGVSIEKNQREALSGEELRSVVHEAGGLLPVEHKSMLLSLLDLELATVEDIMIPKADVVGLDLDQPWHKLLEELETAQHTRLPLYRDTIDNLVGLVHVRSVLNLVLEERLDMDNLLKIADAPYFIPEATPLNVQILNFQKVKKRSCFVVDEYGDLLGLVTMEDILEEVVGEFTTDVADLSKDIIQQEDGSVIVDASITLRHLKRLLSWQLPTIGPRTLSGLIIEHLGYIPPSDCCLQIENFQIEILKVSENMIKTVRMLKTNKWRTK</sequence>
<keyword evidence="15" id="KW-1185">Reference proteome</keyword>
<dbReference type="RefSeq" id="WP_058442697.1">
    <property type="nucleotide sequence ID" value="NZ_CAAAHU010000011.1"/>
</dbReference>
<keyword evidence="3" id="KW-1003">Cell membrane</keyword>
<proteinExistence type="inferred from homology"/>
<keyword evidence="6 10" id="KW-1133">Transmembrane helix</keyword>
<accession>A0A0W0S325</accession>
<evidence type="ECO:0000256" key="10">
    <source>
        <dbReference type="PROSITE-ProRule" id="PRU01193"/>
    </source>
</evidence>
<dbReference type="InterPro" id="IPR016169">
    <property type="entry name" value="FAD-bd_PCMH_sub2"/>
</dbReference>
<name>A0A0W0S325_9GAMM</name>
<evidence type="ECO:0000256" key="4">
    <source>
        <dbReference type="ARBA" id="ARBA00022692"/>
    </source>
</evidence>
<evidence type="ECO:0000313" key="14">
    <source>
        <dbReference type="EMBL" id="KTC77822.1"/>
    </source>
</evidence>
<protein>
    <submittedName>
        <fullName evidence="14">Mg2+ and Co2+ transporter CorB</fullName>
    </submittedName>
</protein>
<keyword evidence="4 10" id="KW-0812">Transmembrane</keyword>
<dbReference type="InterPro" id="IPR036318">
    <property type="entry name" value="FAD-bd_PCMH-like_sf"/>
</dbReference>
<dbReference type="EMBL" id="LNXV01000034">
    <property type="protein sequence ID" value="KTC77822.1"/>
    <property type="molecule type" value="Genomic_DNA"/>
</dbReference>
<evidence type="ECO:0000256" key="8">
    <source>
        <dbReference type="ARBA" id="ARBA00023136"/>
    </source>
</evidence>
<dbReference type="InterPro" id="IPR000644">
    <property type="entry name" value="CBS_dom"/>
</dbReference>
<feature type="transmembrane region" description="Helical" evidence="11">
    <location>
        <begin position="87"/>
        <end position="107"/>
    </location>
</feature>
<comment type="subcellular location">
    <subcellularLocation>
        <location evidence="1">Cell membrane</location>
        <topology evidence="1">Multi-pass membrane protein</topology>
    </subcellularLocation>
</comment>
<feature type="domain" description="CNNM transmembrane" evidence="13">
    <location>
        <begin position="1"/>
        <end position="191"/>
    </location>
</feature>
<dbReference type="SUPFAM" id="SSF54631">
    <property type="entry name" value="CBS-domain pair"/>
    <property type="match status" value="1"/>
</dbReference>
<dbReference type="PANTHER" id="PTHR22777">
    <property type="entry name" value="HEMOLYSIN-RELATED"/>
    <property type="match status" value="1"/>
</dbReference>
<evidence type="ECO:0000256" key="2">
    <source>
        <dbReference type="ARBA" id="ARBA00006337"/>
    </source>
</evidence>
<dbReference type="Proteomes" id="UP000054742">
    <property type="component" value="Unassembled WGS sequence"/>
</dbReference>
<reference evidence="14 15" key="1">
    <citation type="submission" date="2015-11" db="EMBL/GenBank/DDBJ databases">
        <title>Genomic analysis of 38 Legionella species identifies large and diverse effector repertoires.</title>
        <authorList>
            <person name="Burstein D."/>
            <person name="Amaro F."/>
            <person name="Zusman T."/>
            <person name="Lifshitz Z."/>
            <person name="Cohen O."/>
            <person name="Gilbert J.A."/>
            <person name="Pupko T."/>
            <person name="Shuman H.A."/>
            <person name="Segal G."/>
        </authorList>
    </citation>
    <scope>NUCLEOTIDE SEQUENCE [LARGE SCALE GENOMIC DNA]</scope>
    <source>
        <strain evidence="14 15">ATCC 43878</strain>
    </source>
</reference>
<keyword evidence="8 10" id="KW-0472">Membrane</keyword>
<feature type="domain" description="CBS" evidence="12">
    <location>
        <begin position="207"/>
        <end position="267"/>
    </location>
</feature>
<dbReference type="Gene3D" id="3.10.580.10">
    <property type="entry name" value="CBS-domain"/>
    <property type="match status" value="1"/>
</dbReference>
<dbReference type="GO" id="GO:0050660">
    <property type="term" value="F:flavin adenine dinucleotide binding"/>
    <property type="evidence" value="ECO:0007669"/>
    <property type="project" value="InterPro"/>
</dbReference>
<evidence type="ECO:0000313" key="15">
    <source>
        <dbReference type="Proteomes" id="UP000054742"/>
    </source>
</evidence>
<dbReference type="InterPro" id="IPR046342">
    <property type="entry name" value="CBS_dom_sf"/>
</dbReference>
<dbReference type="GO" id="GO:0005886">
    <property type="term" value="C:plasma membrane"/>
    <property type="evidence" value="ECO:0007669"/>
    <property type="project" value="UniProtKB-SubCell"/>
</dbReference>
<dbReference type="InterPro" id="IPR044751">
    <property type="entry name" value="Ion_transp-like_CBS"/>
</dbReference>
<evidence type="ECO:0000256" key="5">
    <source>
        <dbReference type="ARBA" id="ARBA00022737"/>
    </source>
</evidence>
<organism evidence="14 15">
    <name type="scientific">Legionella brunensis</name>
    <dbReference type="NCBI Taxonomy" id="29422"/>
    <lineage>
        <taxon>Bacteria</taxon>
        <taxon>Pseudomonadati</taxon>
        <taxon>Pseudomonadota</taxon>
        <taxon>Gammaproteobacteria</taxon>
        <taxon>Legionellales</taxon>
        <taxon>Legionellaceae</taxon>
        <taxon>Legionella</taxon>
    </lineage>
</organism>
<evidence type="ECO:0000256" key="9">
    <source>
        <dbReference type="PROSITE-ProRule" id="PRU00703"/>
    </source>
</evidence>
<dbReference type="OrthoDB" id="9797674at2"/>
<evidence type="ECO:0000256" key="1">
    <source>
        <dbReference type="ARBA" id="ARBA00004651"/>
    </source>
</evidence>
<evidence type="ECO:0000259" key="12">
    <source>
        <dbReference type="PROSITE" id="PS51371"/>
    </source>
</evidence>
<dbReference type="Pfam" id="PF03471">
    <property type="entry name" value="CorC_HlyC"/>
    <property type="match status" value="1"/>
</dbReference>
<dbReference type="STRING" id="29422.Lbru_2715"/>
<comment type="caution">
    <text evidence="14">The sequence shown here is derived from an EMBL/GenBank/DDBJ whole genome shotgun (WGS) entry which is preliminary data.</text>
</comment>
<dbReference type="SMART" id="SM01091">
    <property type="entry name" value="CorC_HlyC"/>
    <property type="match status" value="1"/>
</dbReference>
<dbReference type="NCBIfam" id="NF008604">
    <property type="entry name" value="PRK11573.1"/>
    <property type="match status" value="1"/>
</dbReference>
<evidence type="ECO:0000256" key="3">
    <source>
        <dbReference type="ARBA" id="ARBA00022475"/>
    </source>
</evidence>
<feature type="transmembrane region" description="Helical" evidence="11">
    <location>
        <begin position="61"/>
        <end position="80"/>
    </location>
</feature>
<dbReference type="SUPFAM" id="SSF56176">
    <property type="entry name" value="FAD-binding/transporter-associated domain-like"/>
    <property type="match status" value="1"/>
</dbReference>
<comment type="similarity">
    <text evidence="2">Belongs to the UPF0053 family.</text>
</comment>
<keyword evidence="7 9" id="KW-0129">CBS domain</keyword>
<dbReference type="InterPro" id="IPR002550">
    <property type="entry name" value="CNNM"/>
</dbReference>
<dbReference type="Pfam" id="PF00571">
    <property type="entry name" value="CBS"/>
    <property type="match status" value="2"/>
</dbReference>
<dbReference type="InterPro" id="IPR005170">
    <property type="entry name" value="Transptr-assoc_dom"/>
</dbReference>
<dbReference type="AlphaFoldDB" id="A0A0W0S325"/>
<dbReference type="Gene3D" id="3.30.465.10">
    <property type="match status" value="1"/>
</dbReference>
<evidence type="ECO:0000256" key="6">
    <source>
        <dbReference type="ARBA" id="ARBA00022989"/>
    </source>
</evidence>
<dbReference type="CDD" id="cd04590">
    <property type="entry name" value="CBS_pair_CorC_HlyC_assoc"/>
    <property type="match status" value="1"/>
</dbReference>
<dbReference type="Pfam" id="PF01595">
    <property type="entry name" value="CNNM"/>
    <property type="match status" value="1"/>
</dbReference>
<dbReference type="PROSITE" id="PS51846">
    <property type="entry name" value="CNNM"/>
    <property type="match status" value="1"/>
</dbReference>
<keyword evidence="5" id="KW-0677">Repeat</keyword>
<evidence type="ECO:0000256" key="7">
    <source>
        <dbReference type="ARBA" id="ARBA00023122"/>
    </source>
</evidence>
<feature type="domain" description="CBS" evidence="12">
    <location>
        <begin position="273"/>
        <end position="331"/>
    </location>
</feature>
<dbReference type="PROSITE" id="PS51371">
    <property type="entry name" value="CBS"/>
    <property type="match status" value="2"/>
</dbReference>
<dbReference type="PATRIC" id="fig|29422.6.peg.2882"/>
<gene>
    <name evidence="14" type="primary">corB</name>
    <name evidence="14" type="ORF">Lbru_2715</name>
</gene>
<evidence type="ECO:0000256" key="11">
    <source>
        <dbReference type="SAM" id="Phobius"/>
    </source>
</evidence>